<keyword evidence="3" id="KW-1185">Reference proteome</keyword>
<sequence length="185" mass="20810">MSASSEAILIESLFGLGALIVIGGLVTLVIARKRQQTLRSPMTIIICGAGIAIIAILLNVLMFKTYDNVRLKKNQYYEATSLTSNMRQSLASSRSANQPVAPNDKKASKNVTYLVKHTNQTKTALKRAQDAQQQLETKRHPDIQRIHRDYRVVLQSYFDKIVTGKDADRLTKHAYRQVLHFNKNA</sequence>
<organism evidence="2 3">
    <name type="scientific">Levilactobacillus tangyuanensis</name>
    <dbReference type="NCBI Taxonomy" id="2486021"/>
    <lineage>
        <taxon>Bacteria</taxon>
        <taxon>Bacillati</taxon>
        <taxon>Bacillota</taxon>
        <taxon>Bacilli</taxon>
        <taxon>Lactobacillales</taxon>
        <taxon>Lactobacillaceae</taxon>
        <taxon>Levilactobacillus</taxon>
    </lineage>
</organism>
<proteinExistence type="predicted"/>
<evidence type="ECO:0000313" key="2">
    <source>
        <dbReference type="EMBL" id="MFC6274218.1"/>
    </source>
</evidence>
<dbReference type="RefSeq" id="WP_125638865.1">
    <property type="nucleotide sequence ID" value="NZ_JBHSSJ010000002.1"/>
</dbReference>
<reference evidence="3" key="1">
    <citation type="journal article" date="2019" name="Int. J. Syst. Evol. Microbiol.">
        <title>The Global Catalogue of Microorganisms (GCM) 10K type strain sequencing project: providing services to taxonomists for standard genome sequencing and annotation.</title>
        <authorList>
            <consortium name="The Broad Institute Genomics Platform"/>
            <consortium name="The Broad Institute Genome Sequencing Center for Infectious Disease"/>
            <person name="Wu L."/>
            <person name="Ma J."/>
        </authorList>
    </citation>
    <scope>NUCLEOTIDE SEQUENCE [LARGE SCALE GENOMIC DNA]</scope>
    <source>
        <strain evidence="3">CCM 8907</strain>
    </source>
</reference>
<feature type="transmembrane region" description="Helical" evidence="1">
    <location>
        <begin position="12"/>
        <end position="31"/>
    </location>
</feature>
<feature type="transmembrane region" description="Helical" evidence="1">
    <location>
        <begin position="43"/>
        <end position="63"/>
    </location>
</feature>
<gene>
    <name evidence="2" type="ORF">ACFQET_01635</name>
</gene>
<keyword evidence="1" id="KW-1133">Transmembrane helix</keyword>
<dbReference type="EMBL" id="JBHSSJ010000002">
    <property type="protein sequence ID" value="MFC6274218.1"/>
    <property type="molecule type" value="Genomic_DNA"/>
</dbReference>
<accession>A0ABW1TK39</accession>
<dbReference type="Proteomes" id="UP001596191">
    <property type="component" value="Unassembled WGS sequence"/>
</dbReference>
<keyword evidence="1" id="KW-0812">Transmembrane</keyword>
<keyword evidence="1" id="KW-0472">Membrane</keyword>
<comment type="caution">
    <text evidence="2">The sequence shown here is derived from an EMBL/GenBank/DDBJ whole genome shotgun (WGS) entry which is preliminary data.</text>
</comment>
<evidence type="ECO:0000313" key="3">
    <source>
        <dbReference type="Proteomes" id="UP001596191"/>
    </source>
</evidence>
<protein>
    <submittedName>
        <fullName evidence="2">Uncharacterized protein</fullName>
    </submittedName>
</protein>
<evidence type="ECO:0000256" key="1">
    <source>
        <dbReference type="SAM" id="Phobius"/>
    </source>
</evidence>
<name>A0ABW1TK39_9LACO</name>